<dbReference type="SUPFAM" id="SSF160240">
    <property type="entry name" value="Cation efflux protein cytoplasmic domain-like"/>
    <property type="match status" value="1"/>
</dbReference>
<comment type="similarity">
    <text evidence="2">Belongs to the cation diffusion facilitator (CDF) transporter (TC 2.A.4) family. SLC30A subfamily.</text>
</comment>
<evidence type="ECO:0000256" key="7">
    <source>
        <dbReference type="ARBA" id="ARBA00023136"/>
    </source>
</evidence>
<keyword evidence="5 8" id="KW-1133">Transmembrane helix</keyword>
<organism evidence="11 12">
    <name type="scientific">Dehalogenimonas formicexedens</name>
    <dbReference type="NCBI Taxonomy" id="1839801"/>
    <lineage>
        <taxon>Bacteria</taxon>
        <taxon>Bacillati</taxon>
        <taxon>Chloroflexota</taxon>
        <taxon>Dehalococcoidia</taxon>
        <taxon>Dehalococcoidales</taxon>
        <taxon>Dehalococcoidaceae</taxon>
        <taxon>Dehalogenimonas</taxon>
    </lineage>
</organism>
<feature type="transmembrane region" description="Helical" evidence="8">
    <location>
        <begin position="149"/>
        <end position="174"/>
    </location>
</feature>
<dbReference type="InterPro" id="IPR036837">
    <property type="entry name" value="Cation_efflux_CTD_sf"/>
</dbReference>
<keyword evidence="7 8" id="KW-0472">Membrane</keyword>
<dbReference type="GO" id="GO:0005886">
    <property type="term" value="C:plasma membrane"/>
    <property type="evidence" value="ECO:0007669"/>
    <property type="project" value="TreeGrafter"/>
</dbReference>
<sequence length="311" mass="33091">MHQHNHAHQAAGSRLILGIGLSSVILIAEAVGGLISNSLALLSDAGHVLADIVALSLSAYALRQAQRPPSHRMTFGYHRIGVIVAIVNAVAIFAIAGIIFFEAVRRLQSPPDVDSSVMLVIALLGLLANLIVAFWLREARKESLNVKSAFWHVLGDALASVGVILGALIIKLTGLAEADAIISIVIGLIIAASAWGILSEGISVLLESTPAHIDLNELAGNLRNIPGIKEVHDLHVWSLTPNLHALSSHIVIEDRLTSETALVRSQVEKLLADRYEINHTTLQLECQSCCPGGQLCTLEPGSCPLTPDGEH</sequence>
<dbReference type="STRING" id="1839801.Dform_00077"/>
<keyword evidence="6" id="KW-0406">Ion transport</keyword>
<dbReference type="InterPro" id="IPR002524">
    <property type="entry name" value="Cation_efflux"/>
</dbReference>
<dbReference type="NCBIfam" id="TIGR01297">
    <property type="entry name" value="CDF"/>
    <property type="match status" value="1"/>
</dbReference>
<dbReference type="InterPro" id="IPR027470">
    <property type="entry name" value="Cation_efflux_CTD"/>
</dbReference>
<evidence type="ECO:0000256" key="3">
    <source>
        <dbReference type="ARBA" id="ARBA00022448"/>
    </source>
</evidence>
<dbReference type="Gene3D" id="1.20.1510.10">
    <property type="entry name" value="Cation efflux protein transmembrane domain"/>
    <property type="match status" value="1"/>
</dbReference>
<dbReference type="InterPro" id="IPR027469">
    <property type="entry name" value="Cation_efflux_TMD_sf"/>
</dbReference>
<feature type="transmembrane region" description="Helical" evidence="8">
    <location>
        <begin position="41"/>
        <end position="62"/>
    </location>
</feature>
<dbReference type="Pfam" id="PF16916">
    <property type="entry name" value="ZT_dimer"/>
    <property type="match status" value="1"/>
</dbReference>
<accession>A0A1P8F512</accession>
<evidence type="ECO:0000313" key="12">
    <source>
        <dbReference type="Proteomes" id="UP000185934"/>
    </source>
</evidence>
<feature type="transmembrane region" description="Helical" evidence="8">
    <location>
        <begin position="12"/>
        <end position="35"/>
    </location>
</feature>
<evidence type="ECO:0000256" key="6">
    <source>
        <dbReference type="ARBA" id="ARBA00023065"/>
    </source>
</evidence>
<reference evidence="12" key="1">
    <citation type="submission" date="2016-11" db="EMBL/GenBank/DDBJ databases">
        <title>Dehalogenimonas formicexedens sp. nov., a chlorinated alkane respiring bacterium isolated from contaminated groundwater.</title>
        <authorList>
            <person name="Key T.A."/>
            <person name="Bowman K.S."/>
            <person name="Lee I."/>
            <person name="Chun J."/>
            <person name="Albuquerque L."/>
            <person name="da Costa M.S."/>
            <person name="Rainey F.A."/>
            <person name="Moe W.M."/>
        </authorList>
    </citation>
    <scope>NUCLEOTIDE SEQUENCE [LARGE SCALE GENOMIC DNA]</scope>
    <source>
        <strain evidence="12">NSZ-14</strain>
    </source>
</reference>
<keyword evidence="12" id="KW-1185">Reference proteome</keyword>
<dbReference type="AlphaFoldDB" id="A0A1P8F512"/>
<proteinExistence type="inferred from homology"/>
<evidence type="ECO:0000256" key="1">
    <source>
        <dbReference type="ARBA" id="ARBA00004141"/>
    </source>
</evidence>
<dbReference type="OrthoDB" id="9809646at2"/>
<dbReference type="GO" id="GO:0005385">
    <property type="term" value="F:zinc ion transmembrane transporter activity"/>
    <property type="evidence" value="ECO:0007669"/>
    <property type="project" value="TreeGrafter"/>
</dbReference>
<dbReference type="SUPFAM" id="SSF161111">
    <property type="entry name" value="Cation efflux protein transmembrane domain-like"/>
    <property type="match status" value="1"/>
</dbReference>
<name>A0A1P8F512_9CHLR</name>
<evidence type="ECO:0000256" key="2">
    <source>
        <dbReference type="ARBA" id="ARBA00008873"/>
    </source>
</evidence>
<evidence type="ECO:0000259" key="10">
    <source>
        <dbReference type="Pfam" id="PF16916"/>
    </source>
</evidence>
<dbReference type="EMBL" id="CP018258">
    <property type="protein sequence ID" value="APV43442.1"/>
    <property type="molecule type" value="Genomic_DNA"/>
</dbReference>
<dbReference type="PANTHER" id="PTHR11562">
    <property type="entry name" value="CATION EFFLUX PROTEIN/ ZINC TRANSPORTER"/>
    <property type="match status" value="1"/>
</dbReference>
<evidence type="ECO:0000313" key="11">
    <source>
        <dbReference type="EMBL" id="APV43442.1"/>
    </source>
</evidence>
<dbReference type="Pfam" id="PF01545">
    <property type="entry name" value="Cation_efflux"/>
    <property type="match status" value="1"/>
</dbReference>
<evidence type="ECO:0000256" key="4">
    <source>
        <dbReference type="ARBA" id="ARBA00022692"/>
    </source>
</evidence>
<dbReference type="Proteomes" id="UP000185934">
    <property type="component" value="Chromosome"/>
</dbReference>
<dbReference type="KEGG" id="dfo:Dform_00077"/>
<dbReference type="InterPro" id="IPR058533">
    <property type="entry name" value="Cation_efflux_TM"/>
</dbReference>
<feature type="transmembrane region" description="Helical" evidence="8">
    <location>
        <begin position="116"/>
        <end position="137"/>
    </location>
</feature>
<evidence type="ECO:0000256" key="8">
    <source>
        <dbReference type="SAM" id="Phobius"/>
    </source>
</evidence>
<keyword evidence="4 8" id="KW-0812">Transmembrane</keyword>
<dbReference type="PANTHER" id="PTHR11562:SF17">
    <property type="entry name" value="RE54080P-RELATED"/>
    <property type="match status" value="1"/>
</dbReference>
<gene>
    <name evidence="11" type="ORF">Dform_00077</name>
</gene>
<feature type="domain" description="Cation efflux protein cytoplasmic" evidence="10">
    <location>
        <begin position="211"/>
        <end position="285"/>
    </location>
</feature>
<keyword evidence="3" id="KW-0813">Transport</keyword>
<dbReference type="RefSeq" id="WP_076003257.1">
    <property type="nucleotide sequence ID" value="NZ_CP018258.1"/>
</dbReference>
<feature type="transmembrane region" description="Helical" evidence="8">
    <location>
        <begin position="180"/>
        <end position="198"/>
    </location>
</feature>
<feature type="transmembrane region" description="Helical" evidence="8">
    <location>
        <begin position="82"/>
        <end position="104"/>
    </location>
</feature>
<comment type="subcellular location">
    <subcellularLocation>
        <location evidence="1">Membrane</location>
        <topology evidence="1">Multi-pass membrane protein</topology>
    </subcellularLocation>
</comment>
<evidence type="ECO:0000259" key="9">
    <source>
        <dbReference type="Pfam" id="PF01545"/>
    </source>
</evidence>
<feature type="domain" description="Cation efflux protein transmembrane" evidence="9">
    <location>
        <begin position="15"/>
        <end position="206"/>
    </location>
</feature>
<evidence type="ECO:0000256" key="5">
    <source>
        <dbReference type="ARBA" id="ARBA00022989"/>
    </source>
</evidence>
<dbReference type="InterPro" id="IPR050681">
    <property type="entry name" value="CDF/SLC30A"/>
</dbReference>
<protein>
    <submittedName>
        <fullName evidence="11">Cobalt-zinc-cadmium efflux system protein</fullName>
    </submittedName>
</protein>